<keyword evidence="8" id="KW-1185">Reference proteome</keyword>
<feature type="signal peptide" evidence="5">
    <location>
        <begin position="1"/>
        <end position="22"/>
    </location>
</feature>
<dbReference type="Gene3D" id="3.40.50.2300">
    <property type="match status" value="2"/>
</dbReference>
<dbReference type="InterPro" id="IPR028081">
    <property type="entry name" value="Leu-bd"/>
</dbReference>
<dbReference type="PANTHER" id="PTHR30483:SF6">
    <property type="entry name" value="PERIPLASMIC BINDING PROTEIN OF ABC TRANSPORTER FOR NATURAL AMINO ACIDS"/>
    <property type="match status" value="1"/>
</dbReference>
<name>A0AAP2WAE4_9FIRM</name>
<keyword evidence="2" id="KW-0813">Transport</keyword>
<keyword evidence="3 5" id="KW-0732">Signal</keyword>
<organism evidence="7 8">
    <name type="scientific">Lientehia hominis</name>
    <dbReference type="NCBI Taxonomy" id="2897778"/>
    <lineage>
        <taxon>Bacteria</taxon>
        <taxon>Bacillati</taxon>
        <taxon>Bacillota</taxon>
        <taxon>Clostridia</taxon>
        <taxon>Lachnospirales</taxon>
        <taxon>Lachnospiraceae</taxon>
        <taxon>Lientehia</taxon>
    </lineage>
</organism>
<comment type="caution">
    <text evidence="7">The sequence shown here is derived from an EMBL/GenBank/DDBJ whole genome shotgun (WGS) entry which is preliminary data.</text>
</comment>
<dbReference type="Proteomes" id="UP001299265">
    <property type="component" value="Unassembled WGS sequence"/>
</dbReference>
<evidence type="ECO:0000313" key="7">
    <source>
        <dbReference type="EMBL" id="MCD2493227.1"/>
    </source>
</evidence>
<dbReference type="CDD" id="cd06349">
    <property type="entry name" value="PBP1_ABC_HAAT-like"/>
    <property type="match status" value="1"/>
</dbReference>
<accession>A0AAP2WAE4</accession>
<dbReference type="InterPro" id="IPR028082">
    <property type="entry name" value="Peripla_BP_I"/>
</dbReference>
<evidence type="ECO:0000256" key="3">
    <source>
        <dbReference type="ARBA" id="ARBA00022729"/>
    </source>
</evidence>
<dbReference type="EMBL" id="JAJNOR010000006">
    <property type="protein sequence ID" value="MCD2493227.1"/>
    <property type="molecule type" value="Genomic_DNA"/>
</dbReference>
<proteinExistence type="inferred from homology"/>
<comment type="similarity">
    <text evidence="1">Belongs to the leucine-binding protein family.</text>
</comment>
<dbReference type="PROSITE" id="PS51257">
    <property type="entry name" value="PROKAR_LIPOPROTEIN"/>
    <property type="match status" value="1"/>
</dbReference>
<evidence type="ECO:0000256" key="5">
    <source>
        <dbReference type="SAM" id="SignalP"/>
    </source>
</evidence>
<dbReference type="Pfam" id="PF13458">
    <property type="entry name" value="Peripla_BP_6"/>
    <property type="match status" value="1"/>
</dbReference>
<protein>
    <submittedName>
        <fullName evidence="7">ABC transporter substrate-binding protein</fullName>
    </submittedName>
</protein>
<reference evidence="7 8" key="1">
    <citation type="submission" date="2021-11" db="EMBL/GenBank/DDBJ databases">
        <title>Lacrimispora sp. nov. NSJ-141 isolated from human feces.</title>
        <authorList>
            <person name="Abdugheni R."/>
        </authorList>
    </citation>
    <scope>NUCLEOTIDE SEQUENCE [LARGE SCALE GENOMIC DNA]</scope>
    <source>
        <strain evidence="7 8">NSJ-141</strain>
    </source>
</reference>
<feature type="domain" description="Leucine-binding protein" evidence="6">
    <location>
        <begin position="51"/>
        <end position="389"/>
    </location>
</feature>
<dbReference type="InterPro" id="IPR000709">
    <property type="entry name" value="Leu_Ile_Val-bd"/>
</dbReference>
<evidence type="ECO:0000256" key="1">
    <source>
        <dbReference type="ARBA" id="ARBA00010062"/>
    </source>
</evidence>
<keyword evidence="4" id="KW-0029">Amino-acid transport</keyword>
<evidence type="ECO:0000256" key="4">
    <source>
        <dbReference type="ARBA" id="ARBA00022970"/>
    </source>
</evidence>
<dbReference type="PRINTS" id="PR00337">
    <property type="entry name" value="LEUILEVALBP"/>
</dbReference>
<gene>
    <name evidence="7" type="ORF">LQE92_11415</name>
</gene>
<dbReference type="RefSeq" id="WP_231063085.1">
    <property type="nucleotide sequence ID" value="NZ_JAJNOR010000006.1"/>
</dbReference>
<evidence type="ECO:0000256" key="2">
    <source>
        <dbReference type="ARBA" id="ARBA00022448"/>
    </source>
</evidence>
<dbReference type="GO" id="GO:0006865">
    <property type="term" value="P:amino acid transport"/>
    <property type="evidence" value="ECO:0007669"/>
    <property type="project" value="UniProtKB-KW"/>
</dbReference>
<evidence type="ECO:0000313" key="8">
    <source>
        <dbReference type="Proteomes" id="UP001299265"/>
    </source>
</evidence>
<sequence>MKKMRRIAGITLSVIMMISALAGCGEKKEETSSGDAGTSEGTEAAGNAEGTVKIALYGPLTGNNAQYGLTYQATLNALCEKVNSEGGINGRNVEVVVYDDKNDPKEALNVANLIVSDPEVVAVIGSQTSSPTLAAAPVFEEAGIPMITPQASHVDITPTGDHIFSISCLATFEGGVIAQRMIADGYKKVAAIYANDDYGLNIIERWKTDVTEAGLEIVDVEEYISGQTSDFTPLLSKIKEAGAEAVYIVPSYADTAMICTQMGQLDMDIQKYACSMCYTDAFLEAAGEASEGTKVCNFIYPETTDETFIALKKLLNEKTDMENIDVYATNSHDAFMLLVDAMKEVGTDGDAIVKWLSNVKDWPGACGPITFDETRHPEKQLFWFQVEDGAFTYIGQ</sequence>
<dbReference type="AlphaFoldDB" id="A0AAP2WAE4"/>
<dbReference type="PANTHER" id="PTHR30483">
    <property type="entry name" value="LEUCINE-SPECIFIC-BINDING PROTEIN"/>
    <property type="match status" value="1"/>
</dbReference>
<dbReference type="SUPFAM" id="SSF53822">
    <property type="entry name" value="Periplasmic binding protein-like I"/>
    <property type="match status" value="1"/>
</dbReference>
<evidence type="ECO:0000259" key="6">
    <source>
        <dbReference type="Pfam" id="PF13458"/>
    </source>
</evidence>
<feature type="chain" id="PRO_5042954698" evidence="5">
    <location>
        <begin position="23"/>
        <end position="396"/>
    </location>
</feature>
<dbReference type="InterPro" id="IPR051010">
    <property type="entry name" value="BCAA_transport"/>
</dbReference>